<evidence type="ECO:0000313" key="2">
    <source>
        <dbReference type="EnsemblPlants" id="Pp3c23_21600V3.1"/>
    </source>
</evidence>
<reference evidence="1 3" key="1">
    <citation type="journal article" date="2008" name="Science">
        <title>The Physcomitrella genome reveals evolutionary insights into the conquest of land by plants.</title>
        <authorList>
            <person name="Rensing S."/>
            <person name="Lang D."/>
            <person name="Zimmer A."/>
            <person name="Terry A."/>
            <person name="Salamov A."/>
            <person name="Shapiro H."/>
            <person name="Nishiyama T."/>
            <person name="Perroud P.-F."/>
            <person name="Lindquist E."/>
            <person name="Kamisugi Y."/>
            <person name="Tanahashi T."/>
            <person name="Sakakibara K."/>
            <person name="Fujita T."/>
            <person name="Oishi K."/>
            <person name="Shin-I T."/>
            <person name="Kuroki Y."/>
            <person name="Toyoda A."/>
            <person name="Suzuki Y."/>
            <person name="Hashimoto A."/>
            <person name="Yamaguchi K."/>
            <person name="Sugano A."/>
            <person name="Kohara Y."/>
            <person name="Fujiyama A."/>
            <person name="Anterola A."/>
            <person name="Aoki S."/>
            <person name="Ashton N."/>
            <person name="Barbazuk W.B."/>
            <person name="Barker E."/>
            <person name="Bennetzen J."/>
            <person name="Bezanilla M."/>
            <person name="Blankenship R."/>
            <person name="Cho S.H."/>
            <person name="Dutcher S."/>
            <person name="Estelle M."/>
            <person name="Fawcett J.A."/>
            <person name="Gundlach H."/>
            <person name="Hanada K."/>
            <person name="Heyl A."/>
            <person name="Hicks K.A."/>
            <person name="Hugh J."/>
            <person name="Lohr M."/>
            <person name="Mayer K."/>
            <person name="Melkozernov A."/>
            <person name="Murata T."/>
            <person name="Nelson D."/>
            <person name="Pils B."/>
            <person name="Prigge M."/>
            <person name="Reiss B."/>
            <person name="Renner T."/>
            <person name="Rombauts S."/>
            <person name="Rushton P."/>
            <person name="Sanderfoot A."/>
            <person name="Schween G."/>
            <person name="Shiu S.-H."/>
            <person name="Stueber K."/>
            <person name="Theodoulou F.L."/>
            <person name="Tu H."/>
            <person name="Van de Peer Y."/>
            <person name="Verrier P.J."/>
            <person name="Waters E."/>
            <person name="Wood A."/>
            <person name="Yang L."/>
            <person name="Cove D."/>
            <person name="Cuming A."/>
            <person name="Hasebe M."/>
            <person name="Lucas S."/>
            <person name="Mishler D.B."/>
            <person name="Reski R."/>
            <person name="Grigoriev I."/>
            <person name="Quatrano R.S."/>
            <person name="Boore J.L."/>
        </authorList>
    </citation>
    <scope>NUCLEOTIDE SEQUENCE [LARGE SCALE GENOMIC DNA]</scope>
    <source>
        <strain evidence="2 3">cv. Gransden 2004</strain>
    </source>
</reference>
<name>A0A2K1IKA2_PHYPA</name>
<evidence type="ECO:0000313" key="3">
    <source>
        <dbReference type="Proteomes" id="UP000006727"/>
    </source>
</evidence>
<dbReference type="Gene3D" id="2.160.10.10">
    <property type="entry name" value="Hexapeptide repeat proteins"/>
    <property type="match status" value="1"/>
</dbReference>
<dbReference type="PaxDb" id="3218-PP1S335_26V6.1"/>
<organism evidence="1">
    <name type="scientific">Physcomitrium patens</name>
    <name type="common">Spreading-leaved earth moss</name>
    <name type="synonym">Physcomitrella patens</name>
    <dbReference type="NCBI Taxonomy" id="3218"/>
    <lineage>
        <taxon>Eukaryota</taxon>
        <taxon>Viridiplantae</taxon>
        <taxon>Streptophyta</taxon>
        <taxon>Embryophyta</taxon>
        <taxon>Bryophyta</taxon>
        <taxon>Bryophytina</taxon>
        <taxon>Bryopsida</taxon>
        <taxon>Funariidae</taxon>
        <taxon>Funariales</taxon>
        <taxon>Funariaceae</taxon>
        <taxon>Physcomitrium</taxon>
    </lineage>
</organism>
<dbReference type="InterPro" id="IPR011004">
    <property type="entry name" value="Trimer_LpxA-like_sf"/>
</dbReference>
<dbReference type="SUPFAM" id="SSF51161">
    <property type="entry name" value="Trimeric LpxA-like enzymes"/>
    <property type="match status" value="1"/>
</dbReference>
<dbReference type="AlphaFoldDB" id="A0A2K1IKA2"/>
<reference evidence="1 3" key="2">
    <citation type="journal article" date="2018" name="Plant J.">
        <title>The Physcomitrella patens chromosome-scale assembly reveals moss genome structure and evolution.</title>
        <authorList>
            <person name="Lang D."/>
            <person name="Ullrich K.K."/>
            <person name="Murat F."/>
            <person name="Fuchs J."/>
            <person name="Jenkins J."/>
            <person name="Haas F.B."/>
            <person name="Piednoel M."/>
            <person name="Gundlach H."/>
            <person name="Van Bel M."/>
            <person name="Meyberg R."/>
            <person name="Vives C."/>
            <person name="Morata J."/>
            <person name="Symeonidi A."/>
            <person name="Hiss M."/>
            <person name="Muchero W."/>
            <person name="Kamisugi Y."/>
            <person name="Saleh O."/>
            <person name="Blanc G."/>
            <person name="Decker E.L."/>
            <person name="van Gessel N."/>
            <person name="Grimwood J."/>
            <person name="Hayes R.D."/>
            <person name="Graham S.W."/>
            <person name="Gunter L.E."/>
            <person name="McDaniel S.F."/>
            <person name="Hoernstein S.N.W."/>
            <person name="Larsson A."/>
            <person name="Li F.W."/>
            <person name="Perroud P.F."/>
            <person name="Phillips J."/>
            <person name="Ranjan P."/>
            <person name="Rokshar D.S."/>
            <person name="Rothfels C.J."/>
            <person name="Schneider L."/>
            <person name="Shu S."/>
            <person name="Stevenson D.W."/>
            <person name="Thummler F."/>
            <person name="Tillich M."/>
            <person name="Villarreal Aguilar J.C."/>
            <person name="Widiez T."/>
            <person name="Wong G.K."/>
            <person name="Wymore A."/>
            <person name="Zhang Y."/>
            <person name="Zimmer A.D."/>
            <person name="Quatrano R.S."/>
            <person name="Mayer K.F.X."/>
            <person name="Goodstein D."/>
            <person name="Casacuberta J.M."/>
            <person name="Vandepoele K."/>
            <person name="Reski R."/>
            <person name="Cuming A.C."/>
            <person name="Tuskan G.A."/>
            <person name="Maumus F."/>
            <person name="Salse J."/>
            <person name="Schmutz J."/>
            <person name="Rensing S.A."/>
        </authorList>
    </citation>
    <scope>NUCLEOTIDE SEQUENCE [LARGE SCALE GENOMIC DNA]</scope>
    <source>
        <strain evidence="2 3">cv. Gransden 2004</strain>
    </source>
</reference>
<sequence>MCVERMNYPKIAATAAFKIWLDNVLQSKEDKSDSENDELVQMWRMHNTIPWLFGRFLLWPFIQRVTIGATGKDAENRHPKIQEGVLDVWATILGNIVFGQGAMVAAGSLVLKDVPAHRCCSIFG</sequence>
<keyword evidence="3" id="KW-1185">Reference proteome</keyword>
<dbReference type="EnsemblPlants" id="Pp3c23_21600V3.1">
    <property type="protein sequence ID" value="Pp3c23_21600V3.1"/>
    <property type="gene ID" value="Pp3c23_21600"/>
</dbReference>
<reference evidence="2" key="3">
    <citation type="submission" date="2020-12" db="UniProtKB">
        <authorList>
            <consortium name="EnsemblPlants"/>
        </authorList>
    </citation>
    <scope>IDENTIFICATION</scope>
</reference>
<dbReference type="PANTHER" id="PTHR42811">
    <property type="entry name" value="SERINE ACETYLTRANSFERASE"/>
    <property type="match status" value="1"/>
</dbReference>
<evidence type="ECO:0000313" key="1">
    <source>
        <dbReference type="EMBL" id="PNR29698.1"/>
    </source>
</evidence>
<protein>
    <submittedName>
        <fullName evidence="1 2">Uncharacterized protein</fullName>
    </submittedName>
</protein>
<dbReference type="EMBL" id="ABEU02000023">
    <property type="protein sequence ID" value="PNR29698.1"/>
    <property type="molecule type" value="Genomic_DNA"/>
</dbReference>
<dbReference type="InParanoid" id="A0A2K1IKA2"/>
<dbReference type="Gramene" id="Pp3c23_21600V3.1">
    <property type="protein sequence ID" value="Pp3c23_21600V3.1"/>
    <property type="gene ID" value="Pp3c23_21600"/>
</dbReference>
<dbReference type="STRING" id="3218.A0A2K1IKA2"/>
<gene>
    <name evidence="1" type="ORF">PHYPA_028392</name>
</gene>
<accession>A0A2K1IKA2</accession>
<dbReference type="Proteomes" id="UP000006727">
    <property type="component" value="Chromosome 23"/>
</dbReference>
<proteinExistence type="predicted"/>